<feature type="region of interest" description="Disordered" evidence="1">
    <location>
        <begin position="158"/>
        <end position="218"/>
    </location>
</feature>
<sequence>MVELEYLGLFLLGPDRDPAIVFLWPQRRRIMTVFVGASSAAILSGKDIGVEPRRPTSTSVIIDVLEAHDDAVVNISIDAVNHGTFYATIHCESGNNFDIRVSDAIDLALNEDVTIYAEESIIKTWSVPVTAEVVEHLDSSNQALSGRRESSLSLLADMTGDNSESEGNDQEHLSEDLGDLAVGDADFEELMGHLGMSENDLTQGSDDDRRGENGSEDS</sequence>
<reference evidence="3 4" key="1">
    <citation type="submission" date="2017-08" db="EMBL/GenBank/DDBJ databases">
        <title>Infants hospitalized years apart are colonized by the same room-sourced microbial strains.</title>
        <authorList>
            <person name="Brooks B."/>
            <person name="Olm M.R."/>
            <person name="Firek B.A."/>
            <person name="Baker R."/>
            <person name="Thomas B.C."/>
            <person name="Morowitz M.J."/>
            <person name="Banfield J.F."/>
        </authorList>
    </citation>
    <scope>NUCLEOTIDE SEQUENCE [LARGE SCALE GENOMIC DNA]</scope>
    <source>
        <strain evidence="3">S2_003_000_R1_3</strain>
    </source>
</reference>
<accession>A0A2W5SUV3</accession>
<dbReference type="InterPro" id="IPR003729">
    <property type="entry name" value="Bi_nuclease_dom"/>
</dbReference>
<dbReference type="PROSITE" id="PS51658">
    <property type="entry name" value="BFN"/>
    <property type="match status" value="1"/>
</dbReference>
<dbReference type="Proteomes" id="UP000249432">
    <property type="component" value="Unassembled WGS sequence"/>
</dbReference>
<dbReference type="InterPro" id="IPR036104">
    <property type="entry name" value="BFN_sf"/>
</dbReference>
<feature type="domain" description="BFN" evidence="2">
    <location>
        <begin position="1"/>
        <end position="129"/>
    </location>
</feature>
<protein>
    <recommendedName>
        <fullName evidence="2">BFN domain-containing protein</fullName>
    </recommendedName>
</protein>
<dbReference type="GO" id="GO:0004518">
    <property type="term" value="F:nuclease activity"/>
    <property type="evidence" value="ECO:0007669"/>
    <property type="project" value="InterPro"/>
</dbReference>
<dbReference type="SUPFAM" id="SSF103256">
    <property type="entry name" value="Hypothetical protein TM0160"/>
    <property type="match status" value="1"/>
</dbReference>
<dbReference type="AlphaFoldDB" id="A0A2W5SUV3"/>
<name>A0A2W5SUV3_9CORY</name>
<evidence type="ECO:0000313" key="3">
    <source>
        <dbReference type="EMBL" id="PZR04573.1"/>
    </source>
</evidence>
<feature type="compositionally biased region" description="Basic and acidic residues" evidence="1">
    <location>
        <begin position="206"/>
        <end position="218"/>
    </location>
</feature>
<dbReference type="Gene3D" id="3.10.690.10">
    <property type="entry name" value="Bifunctional nuclease domain"/>
    <property type="match status" value="1"/>
</dbReference>
<comment type="caution">
    <text evidence="3">The sequence shown here is derived from an EMBL/GenBank/DDBJ whole genome shotgun (WGS) entry which is preliminary data.</text>
</comment>
<evidence type="ECO:0000313" key="4">
    <source>
        <dbReference type="Proteomes" id="UP000249432"/>
    </source>
</evidence>
<dbReference type="RefSeq" id="WP_303734976.1">
    <property type="nucleotide sequence ID" value="NZ_QFRA01000015.1"/>
</dbReference>
<organism evidence="3 4">
    <name type="scientific">Corynebacterium kroppenstedtii</name>
    <dbReference type="NCBI Taxonomy" id="161879"/>
    <lineage>
        <taxon>Bacteria</taxon>
        <taxon>Bacillati</taxon>
        <taxon>Actinomycetota</taxon>
        <taxon>Actinomycetes</taxon>
        <taxon>Mycobacteriales</taxon>
        <taxon>Corynebacteriaceae</taxon>
        <taxon>Corynebacterium</taxon>
    </lineage>
</organism>
<dbReference type="EMBL" id="QFRA01000015">
    <property type="protein sequence ID" value="PZR04573.1"/>
    <property type="molecule type" value="Genomic_DNA"/>
</dbReference>
<evidence type="ECO:0000259" key="2">
    <source>
        <dbReference type="PROSITE" id="PS51658"/>
    </source>
</evidence>
<evidence type="ECO:0000256" key="1">
    <source>
        <dbReference type="SAM" id="MobiDB-lite"/>
    </source>
</evidence>
<gene>
    <name evidence="3" type="ORF">DI525_06675</name>
</gene>
<proteinExistence type="predicted"/>
<dbReference type="Pfam" id="PF02577">
    <property type="entry name" value="BFN_dom"/>
    <property type="match status" value="1"/>
</dbReference>